<dbReference type="AlphaFoldDB" id="I7L4F0"/>
<evidence type="ECO:0000313" key="2">
    <source>
        <dbReference type="EMBL" id="CCI73930.1"/>
    </source>
</evidence>
<keyword evidence="3" id="KW-1185">Reference proteome</keyword>
<dbReference type="RefSeq" id="NP_001402487.1">
    <property type="nucleotide sequence ID" value="NM_001415600.1"/>
</dbReference>
<dbReference type="VEuPathDB" id="MicrosporidiaDB:ECU04_1357"/>
<evidence type="ECO:0000313" key="3">
    <source>
        <dbReference type="Proteomes" id="UP000000819"/>
    </source>
</evidence>
<dbReference type="EMBL" id="AL590444">
    <property type="protein sequence ID" value="CCI73930.1"/>
    <property type="molecule type" value="Genomic_DNA"/>
</dbReference>
<proteinExistence type="predicted"/>
<dbReference type="KEGG" id="ecu:ECU04_1357"/>
<reference evidence="2 3" key="1">
    <citation type="journal article" date="2001" name="Nature">
        <title>Genome sequence and gene compaction of the eukaryote parasite Encephalitozoon cuniculi.</title>
        <authorList>
            <person name="Katinka M.D."/>
            <person name="Duprat S."/>
            <person name="Cornillot E."/>
            <person name="Metenier G."/>
            <person name="Thomarat F."/>
            <person name="Prensier G."/>
            <person name="Barbe V."/>
            <person name="Peyretaillade E."/>
            <person name="Brottier P."/>
            <person name="Wincker P."/>
            <person name="Delbac F."/>
            <person name="El Alaoui H."/>
            <person name="Peyret P."/>
            <person name="Saurin W."/>
            <person name="Gouy M."/>
            <person name="Weissenbach J."/>
            <person name="Vivares C.P."/>
        </authorList>
    </citation>
    <scope>NUCLEOTIDE SEQUENCE [LARGE SCALE GENOMIC DNA]</scope>
    <source>
        <strain evidence="2 3">GB-M1</strain>
    </source>
</reference>
<dbReference type="Proteomes" id="UP000000819">
    <property type="component" value="Chromosome IV"/>
</dbReference>
<protein>
    <submittedName>
        <fullName evidence="2">ECU04_1357 protein</fullName>
    </submittedName>
</protein>
<accession>I7L4F0</accession>
<evidence type="ECO:0000256" key="1">
    <source>
        <dbReference type="SAM" id="Phobius"/>
    </source>
</evidence>
<reference evidence="2 3" key="2">
    <citation type="journal article" date="2009" name="BMC Genomics">
        <title>Identification of transcriptional signals in Encephalitozoon cuniculi widespread among Microsporidia phylum: support for accurate structural genome annotation.</title>
        <authorList>
            <person name="Peyretaillade E."/>
            <person name="Goncalves O."/>
            <person name="Terrat S."/>
            <person name="Dugat-Bony E."/>
            <person name="Wincker P."/>
            <person name="Cornman R.S."/>
            <person name="Evans J.D."/>
            <person name="Delbac F."/>
            <person name="Peyret P."/>
        </authorList>
    </citation>
    <scope>NUCLEOTIDE SEQUENCE [LARGE SCALE GENOMIC DNA]</scope>
    <source>
        <strain evidence="2 3">GB-M1</strain>
    </source>
</reference>
<dbReference type="GeneID" id="77136343"/>
<organism evidence="2 3">
    <name type="scientific">Encephalitozoon cuniculi (strain GB-M1)</name>
    <name type="common">Microsporidian parasite</name>
    <dbReference type="NCBI Taxonomy" id="284813"/>
    <lineage>
        <taxon>Eukaryota</taxon>
        <taxon>Fungi</taxon>
        <taxon>Fungi incertae sedis</taxon>
        <taxon>Microsporidia</taxon>
        <taxon>Unikaryonidae</taxon>
        <taxon>Encephalitozoon</taxon>
    </lineage>
</organism>
<feature type="transmembrane region" description="Helical" evidence="1">
    <location>
        <begin position="7"/>
        <end position="25"/>
    </location>
</feature>
<keyword evidence="1" id="KW-0472">Membrane</keyword>
<keyword evidence="1" id="KW-0812">Transmembrane</keyword>
<dbReference type="HOGENOM" id="CLU_2831186_0_0_1"/>
<keyword evidence="1" id="KW-1133">Transmembrane helix</keyword>
<sequence length="66" mass="7308">MASAKLLMLVFTMTYAFVFYTLAIRPLFHDPGIAEDILITLASVALFSILLIHAILGLEEKKAKLV</sequence>
<name>I7L4F0_ENCCU</name>
<dbReference type="InParanoid" id="I7L4F0"/>
<gene>
    <name evidence="2" type="ordered locus">ECU04_1357</name>
</gene>
<dbReference type="OrthoDB" id="10359876at2759"/>
<feature type="transmembrane region" description="Helical" evidence="1">
    <location>
        <begin position="37"/>
        <end position="58"/>
    </location>
</feature>